<evidence type="ECO:0000313" key="2">
    <source>
        <dbReference type="Proteomes" id="UP000025227"/>
    </source>
</evidence>
<dbReference type="WBParaSite" id="HCON_00152230-00001">
    <property type="protein sequence ID" value="HCON_00152230-00001"/>
    <property type="gene ID" value="HCON_00152230"/>
</dbReference>
<dbReference type="OrthoDB" id="10391489at2759"/>
<accession>A0A7I4YW09</accession>
<keyword evidence="2" id="KW-1185">Reference proteome</keyword>
<reference evidence="3" key="1">
    <citation type="submission" date="2020-12" db="UniProtKB">
        <authorList>
            <consortium name="WormBaseParasite"/>
        </authorList>
    </citation>
    <scope>IDENTIFICATION</scope>
    <source>
        <strain evidence="3">MHco3</strain>
    </source>
</reference>
<sequence length="64" mass="7375">FSEIAMSRLLVLFLLVALLSYSFATTYGQLHGYGSYGPTWRRRLWRAEPAAYDDQMTKLLNDAE</sequence>
<dbReference type="AlphaFoldDB" id="A0A7I4YW09"/>
<keyword evidence="1" id="KW-0732">Signal</keyword>
<dbReference type="Proteomes" id="UP000025227">
    <property type="component" value="Unplaced"/>
</dbReference>
<protein>
    <submittedName>
        <fullName evidence="3">Neuropeptide CCHamide-1</fullName>
    </submittedName>
</protein>
<evidence type="ECO:0000313" key="3">
    <source>
        <dbReference type="WBParaSite" id="HCON_00152230-00001"/>
    </source>
</evidence>
<evidence type="ECO:0000256" key="1">
    <source>
        <dbReference type="SAM" id="SignalP"/>
    </source>
</evidence>
<feature type="signal peptide" evidence="1">
    <location>
        <begin position="1"/>
        <end position="24"/>
    </location>
</feature>
<name>A0A7I4YW09_HAECO</name>
<feature type="chain" id="PRO_5035423545" evidence="1">
    <location>
        <begin position="25"/>
        <end position="64"/>
    </location>
</feature>
<proteinExistence type="predicted"/>
<organism evidence="2 3">
    <name type="scientific">Haemonchus contortus</name>
    <name type="common">Barber pole worm</name>
    <dbReference type="NCBI Taxonomy" id="6289"/>
    <lineage>
        <taxon>Eukaryota</taxon>
        <taxon>Metazoa</taxon>
        <taxon>Ecdysozoa</taxon>
        <taxon>Nematoda</taxon>
        <taxon>Chromadorea</taxon>
        <taxon>Rhabditida</taxon>
        <taxon>Rhabditina</taxon>
        <taxon>Rhabditomorpha</taxon>
        <taxon>Strongyloidea</taxon>
        <taxon>Trichostrongylidae</taxon>
        <taxon>Haemonchus</taxon>
    </lineage>
</organism>